<protein>
    <submittedName>
        <fullName evidence="9">Succinate dehydrogenase/fumarate reductase cytochrome b subunit, b558 family</fullName>
    </submittedName>
</protein>
<dbReference type="RefSeq" id="WP_014184134.1">
    <property type="nucleotide sequence ID" value="NC_016584.1"/>
</dbReference>
<reference evidence="9 10" key="2">
    <citation type="journal article" date="2012" name="J. Bacteriol.">
        <title>Complete genome sequences of Desulfosporosinus orientis DSM765T, Desulfosporosinus youngiae DSM17734T, Desulfosporosinus meridiei DSM13257T, and Desulfosporosinus acidiphilus DSM22704T.</title>
        <authorList>
            <person name="Pester M."/>
            <person name="Brambilla E."/>
            <person name="Alazard D."/>
            <person name="Rattei T."/>
            <person name="Weinmaier T."/>
            <person name="Han J."/>
            <person name="Lucas S."/>
            <person name="Lapidus A."/>
            <person name="Cheng J.F."/>
            <person name="Goodwin L."/>
            <person name="Pitluck S."/>
            <person name="Peters L."/>
            <person name="Ovchinnikova G."/>
            <person name="Teshima H."/>
            <person name="Detter J.C."/>
            <person name="Han C.S."/>
            <person name="Tapia R."/>
            <person name="Land M.L."/>
            <person name="Hauser L."/>
            <person name="Kyrpides N.C."/>
            <person name="Ivanova N.N."/>
            <person name="Pagani I."/>
            <person name="Huntmann M."/>
            <person name="Wei C.L."/>
            <person name="Davenport K.W."/>
            <person name="Daligault H."/>
            <person name="Chain P.S."/>
            <person name="Chen A."/>
            <person name="Mavromatis K."/>
            <person name="Markowitz V."/>
            <person name="Szeto E."/>
            <person name="Mikhailova N."/>
            <person name="Pati A."/>
            <person name="Wagner M."/>
            <person name="Woyke T."/>
            <person name="Ollivier B."/>
            <person name="Klenk H.P."/>
            <person name="Spring S."/>
            <person name="Loy A."/>
        </authorList>
    </citation>
    <scope>NUCLEOTIDE SEQUENCE [LARGE SCALE GENOMIC DNA]</scope>
    <source>
        <strain evidence="10">ATCC 19365 / DSM 765 / NCIMB 8382 / VKM B-1628</strain>
    </source>
</reference>
<evidence type="ECO:0000256" key="1">
    <source>
        <dbReference type="ARBA" id="ARBA00004370"/>
    </source>
</evidence>
<dbReference type="KEGG" id="dor:Desor_1675"/>
<dbReference type="NCBIfam" id="TIGR02046">
    <property type="entry name" value="sdhC_b558_fam"/>
    <property type="match status" value="1"/>
</dbReference>
<dbReference type="InterPro" id="IPR000701">
    <property type="entry name" value="SuccDH_FuR_B_TM-su"/>
</dbReference>
<dbReference type="SUPFAM" id="SSF81343">
    <property type="entry name" value="Fumarate reductase respiratory complex transmembrane subunits"/>
    <property type="match status" value="1"/>
</dbReference>
<dbReference type="OrthoDB" id="9789209at2"/>
<dbReference type="GO" id="GO:0046872">
    <property type="term" value="F:metal ion binding"/>
    <property type="evidence" value="ECO:0007669"/>
    <property type="project" value="UniProtKB-KW"/>
</dbReference>
<gene>
    <name evidence="9" type="ordered locus">Desor_1675</name>
</gene>
<feature type="transmembrane region" description="Helical" evidence="8">
    <location>
        <begin position="138"/>
        <end position="165"/>
    </location>
</feature>
<evidence type="ECO:0000256" key="6">
    <source>
        <dbReference type="ARBA" id="ARBA00023004"/>
    </source>
</evidence>
<keyword evidence="10" id="KW-1185">Reference proteome</keyword>
<evidence type="ECO:0000313" key="10">
    <source>
        <dbReference type="Proteomes" id="UP000006346"/>
    </source>
</evidence>
<sequence length="200" mass="22690">MVKVFFWRKIHSLSGIIPLGVFIMVHMFINSMAVLGSDNFNGGVALLHSLPYLWFWELVLIFLPIVYHAGYGLWLVWQTNNNIRSYPYFRNGLFYWQRVSAIITLLFVTWHVAVLRFSEGIISSISFELVMKALNQPILLALYVIGLLATFSHFANGLWSFLVSWGITVGEQAQRTAGYCCFGVFIILTAVGLNALLAFV</sequence>
<keyword evidence="4" id="KW-0479">Metal-binding</keyword>
<keyword evidence="7 8" id="KW-0472">Membrane</keyword>
<evidence type="ECO:0000256" key="3">
    <source>
        <dbReference type="ARBA" id="ARBA00022692"/>
    </source>
</evidence>
<dbReference type="EMBL" id="CP003108">
    <property type="protein sequence ID" value="AET67315.1"/>
    <property type="molecule type" value="Genomic_DNA"/>
</dbReference>
<evidence type="ECO:0000256" key="4">
    <source>
        <dbReference type="ARBA" id="ARBA00022723"/>
    </source>
</evidence>
<keyword evidence="2" id="KW-0349">Heme</keyword>
<dbReference type="Gene3D" id="1.20.1300.10">
    <property type="entry name" value="Fumarate reductase/succinate dehydrogenase, transmembrane subunit"/>
    <property type="match status" value="1"/>
</dbReference>
<evidence type="ECO:0000313" key="9">
    <source>
        <dbReference type="EMBL" id="AET67315.1"/>
    </source>
</evidence>
<feature type="transmembrane region" description="Helical" evidence="8">
    <location>
        <begin position="12"/>
        <end position="33"/>
    </location>
</feature>
<dbReference type="InterPro" id="IPR034804">
    <property type="entry name" value="SQR/QFR_C/D"/>
</dbReference>
<dbReference type="HOGENOM" id="CLU_078991_0_0_9"/>
<name>G7WEY6_DESOD</name>
<dbReference type="InterPro" id="IPR011138">
    <property type="entry name" value="Cytochrome_b-558"/>
</dbReference>
<evidence type="ECO:0000256" key="8">
    <source>
        <dbReference type="SAM" id="Phobius"/>
    </source>
</evidence>
<comment type="subcellular location">
    <subcellularLocation>
        <location evidence="1">Membrane</location>
    </subcellularLocation>
</comment>
<keyword evidence="6" id="KW-0408">Iron</keyword>
<keyword evidence="3 8" id="KW-0812">Transmembrane</keyword>
<evidence type="ECO:0000256" key="2">
    <source>
        <dbReference type="ARBA" id="ARBA00022617"/>
    </source>
</evidence>
<dbReference type="Pfam" id="PF01127">
    <property type="entry name" value="Sdh_cyt"/>
    <property type="match status" value="1"/>
</dbReference>
<evidence type="ECO:0000256" key="7">
    <source>
        <dbReference type="ARBA" id="ARBA00023136"/>
    </source>
</evidence>
<dbReference type="AlphaFoldDB" id="G7WEY6"/>
<evidence type="ECO:0000256" key="5">
    <source>
        <dbReference type="ARBA" id="ARBA00022989"/>
    </source>
</evidence>
<dbReference type="Proteomes" id="UP000006346">
    <property type="component" value="Chromosome"/>
</dbReference>
<feature type="transmembrane region" description="Helical" evidence="8">
    <location>
        <begin position="177"/>
        <end position="199"/>
    </location>
</feature>
<feature type="transmembrane region" description="Helical" evidence="8">
    <location>
        <begin position="53"/>
        <end position="77"/>
    </location>
</feature>
<reference evidence="10" key="1">
    <citation type="submission" date="2011-11" db="EMBL/GenBank/DDBJ databases">
        <title>Complete sequence of Desulfosporosinus orientis DSM 765.</title>
        <authorList>
            <person name="Lucas S."/>
            <person name="Han J."/>
            <person name="Lapidus A."/>
            <person name="Cheng J.-F."/>
            <person name="Goodwin L."/>
            <person name="Pitluck S."/>
            <person name="Peters L."/>
            <person name="Ovchinnikova G."/>
            <person name="Teshima H."/>
            <person name="Detter J.C."/>
            <person name="Han C."/>
            <person name="Tapia R."/>
            <person name="Land M."/>
            <person name="Hauser L."/>
            <person name="Kyrpides N."/>
            <person name="Ivanova N."/>
            <person name="Pagani I."/>
            <person name="Pester M."/>
            <person name="Spring S."/>
            <person name="Ollivier B."/>
            <person name="Rattei T."/>
            <person name="Klenk H.-P."/>
            <person name="Wagner M."/>
            <person name="Loy A."/>
            <person name="Woyke T."/>
        </authorList>
    </citation>
    <scope>NUCLEOTIDE SEQUENCE [LARGE SCALE GENOMIC DNA]</scope>
    <source>
        <strain evidence="10">ATCC 19365 / DSM 765 / NCIMB 8382 / VKM B-1628</strain>
    </source>
</reference>
<keyword evidence="5 8" id="KW-1133">Transmembrane helix</keyword>
<organism evidence="9 10">
    <name type="scientific">Desulfosporosinus orientis (strain ATCC 19365 / DSM 765 / NCIMB 8382 / VKM B-1628 / Singapore I)</name>
    <name type="common">Desulfotomaculum orientis</name>
    <dbReference type="NCBI Taxonomy" id="768706"/>
    <lineage>
        <taxon>Bacteria</taxon>
        <taxon>Bacillati</taxon>
        <taxon>Bacillota</taxon>
        <taxon>Clostridia</taxon>
        <taxon>Eubacteriales</taxon>
        <taxon>Desulfitobacteriaceae</taxon>
        <taxon>Desulfosporosinus</taxon>
    </lineage>
</organism>
<feature type="transmembrane region" description="Helical" evidence="8">
    <location>
        <begin position="98"/>
        <end position="118"/>
    </location>
</feature>
<dbReference type="PATRIC" id="fig|768706.3.peg.1671"/>
<accession>G7WEY6</accession>
<dbReference type="GO" id="GO:0016020">
    <property type="term" value="C:membrane"/>
    <property type="evidence" value="ECO:0007669"/>
    <property type="project" value="UniProtKB-SubCell"/>
</dbReference>
<proteinExistence type="predicted"/>
<dbReference type="STRING" id="768706.Desor_1675"/>
<dbReference type="eggNOG" id="COG2009">
    <property type="taxonomic scope" value="Bacteria"/>
</dbReference>